<name>A0A803YP85_MELGA</name>
<dbReference type="CTD" id="147650"/>
<dbReference type="AlphaFoldDB" id="A0A803YP85"/>
<evidence type="ECO:0000256" key="2">
    <source>
        <dbReference type="SAM" id="SignalP"/>
    </source>
</evidence>
<reference evidence="4" key="3">
    <citation type="submission" date="2025-09" db="UniProtKB">
        <authorList>
            <consortium name="Ensembl"/>
        </authorList>
    </citation>
    <scope>IDENTIFICATION</scope>
</reference>
<dbReference type="InterPro" id="IPR007110">
    <property type="entry name" value="Ig-like_dom"/>
</dbReference>
<dbReference type="GO" id="GO:0007342">
    <property type="term" value="P:fusion of sperm to egg plasma membrane involved in single fertilization"/>
    <property type="evidence" value="ECO:0007669"/>
    <property type="project" value="InterPro"/>
</dbReference>
<dbReference type="Proteomes" id="UP000001645">
    <property type="component" value="Unplaced"/>
</dbReference>
<dbReference type="PANTHER" id="PTHR37366">
    <property type="entry name" value="SPERM ACROSOME MEMBRANE-ASSOCIATED PROTEIN 6"/>
    <property type="match status" value="1"/>
</dbReference>
<protein>
    <submittedName>
        <fullName evidence="4">Sperm acrosome associated 6</fullName>
    </submittedName>
</protein>
<keyword evidence="1" id="KW-1133">Transmembrane helix</keyword>
<feature type="domain" description="Ig-like" evidence="3">
    <location>
        <begin position="135"/>
        <end position="236"/>
    </location>
</feature>
<feature type="chain" id="PRO_5032783211" evidence="2">
    <location>
        <begin position="30"/>
        <end position="313"/>
    </location>
</feature>
<sequence>MPVLCSGTMEQRWVPLLLLLVPWLPGLHSCLLCFGPPIQWARLCREMARSSQDSQHQHCLEALAEAAVPLAPVTVGAGQSEALRKIVMDALHLLEKQKDKKPFEVSLREAIQIIWVKLSQLEQAPACIPPCGHQPAARIFQCSTCRLVDCQFPVDCPVQDVWVHEDEAVTLRCDVPFAVPPELQVTWMFAKDIRTQDLALFEELQRGAGEPPGLTVQDPTLGTIACRLGAASETLARKYFYLNVSGGSVEAEQGLQARFRAVLRWPRGRAPLHLTTSLQLGLVLGFVGLVLLLLLLLASWRCCRKSSEPPRPQ</sequence>
<evidence type="ECO:0000259" key="3">
    <source>
        <dbReference type="PROSITE" id="PS50835"/>
    </source>
</evidence>
<accession>A0A803YP85</accession>
<keyword evidence="1" id="KW-0472">Membrane</keyword>
<feature type="signal peptide" evidence="2">
    <location>
        <begin position="1"/>
        <end position="29"/>
    </location>
</feature>
<keyword evidence="1" id="KW-0812">Transmembrane</keyword>
<evidence type="ECO:0000313" key="4">
    <source>
        <dbReference type="Ensembl" id="ENSMGAP00000033583.1"/>
    </source>
</evidence>
<reference evidence="4" key="2">
    <citation type="submission" date="2025-08" db="UniProtKB">
        <authorList>
            <consortium name="Ensembl"/>
        </authorList>
    </citation>
    <scope>IDENTIFICATION</scope>
</reference>
<proteinExistence type="predicted"/>
<feature type="transmembrane region" description="Helical" evidence="1">
    <location>
        <begin position="278"/>
        <end position="298"/>
    </location>
</feature>
<dbReference type="GeneTree" id="ENSGT00990000204431"/>
<keyword evidence="5" id="KW-1185">Reference proteome</keyword>
<dbReference type="GeneID" id="104917218"/>
<dbReference type="InParanoid" id="A0A803YP85"/>
<organism evidence="4 5">
    <name type="scientific">Meleagris gallopavo</name>
    <name type="common">Wild turkey</name>
    <dbReference type="NCBI Taxonomy" id="9103"/>
    <lineage>
        <taxon>Eukaryota</taxon>
        <taxon>Metazoa</taxon>
        <taxon>Chordata</taxon>
        <taxon>Craniata</taxon>
        <taxon>Vertebrata</taxon>
        <taxon>Euteleostomi</taxon>
        <taxon>Archelosauria</taxon>
        <taxon>Archosauria</taxon>
        <taxon>Dinosauria</taxon>
        <taxon>Saurischia</taxon>
        <taxon>Theropoda</taxon>
        <taxon>Coelurosauria</taxon>
        <taxon>Aves</taxon>
        <taxon>Neognathae</taxon>
        <taxon>Galloanserae</taxon>
        <taxon>Galliformes</taxon>
        <taxon>Phasianidae</taxon>
        <taxon>Meleagridinae</taxon>
        <taxon>Meleagris</taxon>
    </lineage>
</organism>
<dbReference type="Ensembl" id="ENSMGAT00000029584.1">
    <property type="protein sequence ID" value="ENSMGAP00000033583.1"/>
    <property type="gene ID" value="ENSMGAG00000022081.1"/>
</dbReference>
<keyword evidence="2" id="KW-0732">Signal</keyword>
<reference evidence="4" key="1">
    <citation type="journal article" date="2010" name="PLoS Biol.">
        <title>Multi-platform next-generation sequencing of the domestic turkey (Meleagris gallopavo): genome assembly and analysis.</title>
        <authorList>
            <person name="Dalloul R.A."/>
            <person name="Long J.A."/>
            <person name="Zimin A.V."/>
            <person name="Aslam L."/>
            <person name="Beal K."/>
            <person name="Blomberg L.A."/>
            <person name="Bouffard P."/>
            <person name="Burt D.W."/>
            <person name="Crasta O."/>
            <person name="Crooijmans R.P."/>
            <person name="Cooper K."/>
            <person name="Coulombe R.A."/>
            <person name="De S."/>
            <person name="Delany M.E."/>
            <person name="Dodgson J.B."/>
            <person name="Dong J.J."/>
            <person name="Evans C."/>
            <person name="Frederickson K.M."/>
            <person name="Flicek P."/>
            <person name="Florea L."/>
            <person name="Folkerts O."/>
            <person name="Groenen M.A."/>
            <person name="Harkins T.T."/>
            <person name="Herrero J."/>
            <person name="Hoffmann S."/>
            <person name="Megens H.J."/>
            <person name="Jiang A."/>
            <person name="de Jong P."/>
            <person name="Kaiser P."/>
            <person name="Kim H."/>
            <person name="Kim K.W."/>
            <person name="Kim S."/>
            <person name="Langenberger D."/>
            <person name="Lee M.K."/>
            <person name="Lee T."/>
            <person name="Mane S."/>
            <person name="Marcais G."/>
            <person name="Marz M."/>
            <person name="McElroy A.P."/>
            <person name="Modise T."/>
            <person name="Nefedov M."/>
            <person name="Notredame C."/>
            <person name="Paton I.R."/>
            <person name="Payne W.S."/>
            <person name="Pertea G."/>
            <person name="Prickett D."/>
            <person name="Puiu D."/>
            <person name="Qioa D."/>
            <person name="Raineri E."/>
            <person name="Ruffier M."/>
            <person name="Salzberg S.L."/>
            <person name="Schatz M.C."/>
            <person name="Scheuring C."/>
            <person name="Schmidt C.J."/>
            <person name="Schroeder S."/>
            <person name="Searle S.M."/>
            <person name="Smith E.J."/>
            <person name="Smith J."/>
            <person name="Sonstegard T.S."/>
            <person name="Stadler P.F."/>
            <person name="Tafer H."/>
            <person name="Tu Z.J."/>
            <person name="Van Tassell C.P."/>
            <person name="Vilella A.J."/>
            <person name="Williams K.P."/>
            <person name="Yorke J.A."/>
            <person name="Zhang L."/>
            <person name="Zhang H.B."/>
            <person name="Zhang X."/>
            <person name="Zhang Y."/>
            <person name="Reed K.M."/>
        </authorList>
    </citation>
    <scope>NUCLEOTIDE SEQUENCE [LARGE SCALE GENOMIC DNA]</scope>
</reference>
<dbReference type="RefSeq" id="XP_019467431.1">
    <property type="nucleotide sequence ID" value="XM_019611886.2"/>
</dbReference>
<evidence type="ECO:0000256" key="1">
    <source>
        <dbReference type="SAM" id="Phobius"/>
    </source>
</evidence>
<gene>
    <name evidence="4" type="primary">SPACA6</name>
</gene>
<dbReference type="PANTHER" id="PTHR37366:SF1">
    <property type="entry name" value="SPERM ACROSOME MEMBRANE-ASSOCIATED PROTEIN 6"/>
    <property type="match status" value="1"/>
</dbReference>
<dbReference type="InterPro" id="IPR034549">
    <property type="entry name" value="SPACA6"/>
</dbReference>
<dbReference type="PROSITE" id="PS50835">
    <property type="entry name" value="IG_LIKE"/>
    <property type="match status" value="1"/>
</dbReference>
<evidence type="ECO:0000313" key="5">
    <source>
        <dbReference type="Proteomes" id="UP000001645"/>
    </source>
</evidence>